<feature type="region of interest" description="Disordered" evidence="1">
    <location>
        <begin position="1"/>
        <end position="31"/>
    </location>
</feature>
<comment type="caution">
    <text evidence="3">The sequence shown here is derived from an EMBL/GenBank/DDBJ whole genome shotgun (WGS) entry which is preliminary data.</text>
</comment>
<organism evidence="3 4">
    <name type="scientific">Cylindrotheca closterium</name>
    <dbReference type="NCBI Taxonomy" id="2856"/>
    <lineage>
        <taxon>Eukaryota</taxon>
        <taxon>Sar</taxon>
        <taxon>Stramenopiles</taxon>
        <taxon>Ochrophyta</taxon>
        <taxon>Bacillariophyta</taxon>
        <taxon>Bacillariophyceae</taxon>
        <taxon>Bacillariophycidae</taxon>
        <taxon>Bacillariales</taxon>
        <taxon>Bacillariaceae</taxon>
        <taxon>Cylindrotheca</taxon>
    </lineage>
</organism>
<dbReference type="InterPro" id="IPR001810">
    <property type="entry name" value="F-box_dom"/>
</dbReference>
<sequence>MVRGNWQRRVEKNEARRDEAKQRKHRMEEKKLFKQKAQKFLASMDEYKDLAWQQVEKRWELHLWVDTLPSDQHQIQPTWEDDLDPKGSKRRNRSTSIESEGAAKFGKSRGRKEKKKHPRSKEVVDESPAEEPSIVPQLSQIRFFTGQQGQQKGVKRGGESSHSQIPKGFKSLAEVILKGAENKQDAKAVLASTEAAHPDAPGDEEVNTGEAPMMEMLYYFSVPAVDGAAGGEMPSFSEFIGDILWKKSCNIGSIVYVTFNGTLLFDRYQKGLLLSDNDLRTCISMAKSATSSSQTSSNLAKSMPGSVLEYILTFLSEFEIAGMSSVCKSWNKEIGKESANLWRHCLERRQWPVNTSEDLEHAPYRQIFLSHYGVRRDLNAIQLGVSDILTRKSRSTTEAVSRSFESSKDTPQYPNHSAGMAGWKNQVIVAYSHECTLRLFSTAEKSGGDGDKLCRELVCQNIDPYRNTKKRTSTLVDLALDDSRIGCLCKIEEENVEEKSTRLLLLNLDEFLTSDVAEEEGILHQIGLENAILDFLFDYDGIDDDLMEFLSYISSGGALEDIIVLVSPSLVACGNGLFLFHASWSIPSVNGVEGEECFFKRLFMYSAGAGAIVLMQNVGSNTVTNEAHESYNLASQVITDEKGVSHCTFAASSAVSSSLTIGSIETNGAIRTDSPIVGTIPEGYSLCQRRKRPMAMVGSTTVVADSMVENAEDEESNKTYKSILSFNLCPASETDSLSFTIDLQGNLEVVDLISFRDEHVLLLCYMFPQTGDTDIDAIDGHWFGPPTEDELVSLVGIVYHVPSRTEIHRVVLLSDQHGSLEPLDISVHDGTVAASLWWKGLLMTGEDVRARQEDSIAGQELATPASKTKKKKKKTPKKGGKKDGFARGMSMRG</sequence>
<evidence type="ECO:0000256" key="1">
    <source>
        <dbReference type="SAM" id="MobiDB-lite"/>
    </source>
</evidence>
<dbReference type="EMBL" id="CAKOGP040000113">
    <property type="protein sequence ID" value="CAJ1930767.1"/>
    <property type="molecule type" value="Genomic_DNA"/>
</dbReference>
<protein>
    <recommendedName>
        <fullName evidence="2">F-box domain-containing protein</fullName>
    </recommendedName>
</protein>
<feature type="domain" description="F-box" evidence="2">
    <location>
        <begin position="297"/>
        <end position="345"/>
    </location>
</feature>
<evidence type="ECO:0000313" key="3">
    <source>
        <dbReference type="EMBL" id="CAJ1930767.1"/>
    </source>
</evidence>
<dbReference type="Gene3D" id="1.20.1280.50">
    <property type="match status" value="1"/>
</dbReference>
<dbReference type="Proteomes" id="UP001295423">
    <property type="component" value="Unassembled WGS sequence"/>
</dbReference>
<dbReference type="CDD" id="cd09917">
    <property type="entry name" value="F-box_SF"/>
    <property type="match status" value="1"/>
</dbReference>
<gene>
    <name evidence="3" type="ORF">CYCCA115_LOCUS2077</name>
</gene>
<proteinExistence type="predicted"/>
<name>A0AAD2CH91_9STRA</name>
<reference evidence="3" key="1">
    <citation type="submission" date="2023-08" db="EMBL/GenBank/DDBJ databases">
        <authorList>
            <person name="Audoor S."/>
            <person name="Bilcke G."/>
        </authorList>
    </citation>
    <scope>NUCLEOTIDE SEQUENCE</scope>
</reference>
<dbReference type="SUPFAM" id="SSF81383">
    <property type="entry name" value="F-box domain"/>
    <property type="match status" value="1"/>
</dbReference>
<feature type="compositionally biased region" description="Basic residues" evidence="1">
    <location>
        <begin position="867"/>
        <end position="880"/>
    </location>
</feature>
<feature type="compositionally biased region" description="Basic residues" evidence="1">
    <location>
        <begin position="106"/>
        <end position="119"/>
    </location>
</feature>
<evidence type="ECO:0000313" key="4">
    <source>
        <dbReference type="Proteomes" id="UP001295423"/>
    </source>
</evidence>
<feature type="region of interest" description="Disordered" evidence="1">
    <location>
        <begin position="75"/>
        <end position="137"/>
    </location>
</feature>
<feature type="region of interest" description="Disordered" evidence="1">
    <location>
        <begin position="852"/>
        <end position="893"/>
    </location>
</feature>
<keyword evidence="4" id="KW-1185">Reference proteome</keyword>
<dbReference type="AlphaFoldDB" id="A0AAD2CH91"/>
<dbReference type="InterPro" id="IPR036047">
    <property type="entry name" value="F-box-like_dom_sf"/>
</dbReference>
<accession>A0AAD2CH91</accession>
<evidence type="ECO:0000259" key="2">
    <source>
        <dbReference type="PROSITE" id="PS50181"/>
    </source>
</evidence>
<dbReference type="PROSITE" id="PS50181">
    <property type="entry name" value="FBOX"/>
    <property type="match status" value="1"/>
</dbReference>
<feature type="compositionally biased region" description="Basic and acidic residues" evidence="1">
    <location>
        <begin position="8"/>
        <end position="31"/>
    </location>
</feature>